<accession>A0ABN1QZY9</accession>
<gene>
    <name evidence="3" type="ORF">GCM10009560_68710</name>
</gene>
<dbReference type="Pfam" id="PF08386">
    <property type="entry name" value="Abhydrolase_4"/>
    <property type="match status" value="1"/>
</dbReference>
<dbReference type="InterPro" id="IPR013595">
    <property type="entry name" value="Pept_S33_TAP-like_C"/>
</dbReference>
<dbReference type="EMBL" id="BAAAHQ010000046">
    <property type="protein sequence ID" value="GAA0949917.1"/>
    <property type="molecule type" value="Genomic_DNA"/>
</dbReference>
<dbReference type="Proteomes" id="UP001501578">
    <property type="component" value="Unassembled WGS sequence"/>
</dbReference>
<comment type="caution">
    <text evidence="3">The sequence shown here is derived from an EMBL/GenBank/DDBJ whole genome shotgun (WGS) entry which is preliminary data.</text>
</comment>
<feature type="domain" description="Peptidase S33 tripeptidyl aminopeptidase-like C-terminal" evidence="2">
    <location>
        <begin position="173"/>
        <end position="255"/>
    </location>
</feature>
<protein>
    <recommendedName>
        <fullName evidence="2">Peptidase S33 tripeptidyl aminopeptidase-like C-terminal domain-containing protein</fullName>
    </recommendedName>
</protein>
<feature type="region of interest" description="Disordered" evidence="1">
    <location>
        <begin position="1"/>
        <end position="27"/>
    </location>
</feature>
<evidence type="ECO:0000256" key="1">
    <source>
        <dbReference type="SAM" id="MobiDB-lite"/>
    </source>
</evidence>
<evidence type="ECO:0000313" key="4">
    <source>
        <dbReference type="Proteomes" id="UP001501578"/>
    </source>
</evidence>
<reference evidence="3 4" key="1">
    <citation type="journal article" date="2019" name="Int. J. Syst. Evol. Microbiol.">
        <title>The Global Catalogue of Microorganisms (GCM) 10K type strain sequencing project: providing services to taxonomists for standard genome sequencing and annotation.</title>
        <authorList>
            <consortium name="The Broad Institute Genomics Platform"/>
            <consortium name="The Broad Institute Genome Sequencing Center for Infectious Disease"/>
            <person name="Wu L."/>
            <person name="Ma J."/>
        </authorList>
    </citation>
    <scope>NUCLEOTIDE SEQUENCE [LARGE SCALE GENOMIC DNA]</scope>
    <source>
        <strain evidence="3 4">JCM 11136</strain>
    </source>
</reference>
<proteinExistence type="predicted"/>
<keyword evidence="4" id="KW-1185">Reference proteome</keyword>
<evidence type="ECO:0000259" key="2">
    <source>
        <dbReference type="Pfam" id="PF08386"/>
    </source>
</evidence>
<organism evidence="3 4">
    <name type="scientific">Nonomuraea longicatena</name>
    <dbReference type="NCBI Taxonomy" id="83682"/>
    <lineage>
        <taxon>Bacteria</taxon>
        <taxon>Bacillati</taxon>
        <taxon>Actinomycetota</taxon>
        <taxon>Actinomycetes</taxon>
        <taxon>Streptosporangiales</taxon>
        <taxon>Streptosporangiaceae</taxon>
        <taxon>Nonomuraea</taxon>
    </lineage>
</organism>
<evidence type="ECO:0000313" key="3">
    <source>
        <dbReference type="EMBL" id="GAA0949917.1"/>
    </source>
</evidence>
<name>A0ABN1QZY9_9ACTN</name>
<sequence>MVRRGGPGTVRTMVLDGTSSHSPAKGWEAETEELARDNEASMDRYFSWAGGGAERDWRRLLAEADRAEIPARKFPGVAYRGEDLRAWGIGLARRGGAAWATLKAAVRDGLAGDSSGFRPEGWTSSYHGLLPGVTECAEIPRPDSRKEMAAQYTRLAKLAPNTGAMGIGAVGGMLGCVGWPTKVTNPPQPLPANLPPLLGAGAWNESDATGRVIAQVPGSATITQDGPGHTLHQYNACARAHIDRYLVDAVVPVKTNC</sequence>